<name>A0ABV6MK22_9PSEU</name>
<keyword evidence="2" id="KW-1185">Reference proteome</keyword>
<reference evidence="1 2" key="1">
    <citation type="submission" date="2024-09" db="EMBL/GenBank/DDBJ databases">
        <authorList>
            <person name="Sun Q."/>
            <person name="Mori K."/>
        </authorList>
    </citation>
    <scope>NUCLEOTIDE SEQUENCE [LARGE SCALE GENOMIC DNA]</scope>
    <source>
        <strain evidence="1 2">TBRC 1432</strain>
    </source>
</reference>
<protein>
    <submittedName>
        <fullName evidence="1">Uncharacterized protein</fullName>
    </submittedName>
</protein>
<evidence type="ECO:0000313" key="2">
    <source>
        <dbReference type="Proteomes" id="UP001589810"/>
    </source>
</evidence>
<dbReference type="RefSeq" id="WP_273939306.1">
    <property type="nucleotide sequence ID" value="NZ_CP097263.1"/>
</dbReference>
<proteinExistence type="predicted"/>
<sequence length="261" mass="28416">MRAFAAEQAIAAEAARRRLESTMDVHALRALYADLIRWRYELASRAPGRIGQGLPLDASRFVTPLAEGGPNYDRLGYTGRLRHGAEWDPATRTFRGGVETPAHRIMLHYGQAVHERFAREGNSGDVLLNPVVLPDGRTITGNRLVRGAAAARIGDALIARLARRGKDTSQVETGGDPCYAVTADDSARELMFTSALELLADKGDWPAAQYLLFQSPQMKKGSDAVTRVFLVAVGAVLSGRPPELAQDIDLRCAVLGQQELR</sequence>
<organism evidence="1 2">
    <name type="scientific">Kutzneria chonburiensis</name>
    <dbReference type="NCBI Taxonomy" id="1483604"/>
    <lineage>
        <taxon>Bacteria</taxon>
        <taxon>Bacillati</taxon>
        <taxon>Actinomycetota</taxon>
        <taxon>Actinomycetes</taxon>
        <taxon>Pseudonocardiales</taxon>
        <taxon>Pseudonocardiaceae</taxon>
        <taxon>Kutzneria</taxon>
    </lineage>
</organism>
<gene>
    <name evidence="1" type="ORF">ACFFH7_03440</name>
</gene>
<comment type="caution">
    <text evidence="1">The sequence shown here is derived from an EMBL/GenBank/DDBJ whole genome shotgun (WGS) entry which is preliminary data.</text>
</comment>
<accession>A0ABV6MK22</accession>
<dbReference type="EMBL" id="JBHLUD010000001">
    <property type="protein sequence ID" value="MFC0540517.1"/>
    <property type="molecule type" value="Genomic_DNA"/>
</dbReference>
<evidence type="ECO:0000313" key="1">
    <source>
        <dbReference type="EMBL" id="MFC0540517.1"/>
    </source>
</evidence>
<dbReference type="Proteomes" id="UP001589810">
    <property type="component" value="Unassembled WGS sequence"/>
</dbReference>